<keyword evidence="1" id="KW-0472">Membrane</keyword>
<dbReference type="AlphaFoldDB" id="A0A4R6NA15"/>
<proteinExistence type="predicted"/>
<feature type="transmembrane region" description="Helical" evidence="1">
    <location>
        <begin position="158"/>
        <end position="176"/>
    </location>
</feature>
<feature type="transmembrane region" description="Helical" evidence="1">
    <location>
        <begin position="744"/>
        <end position="764"/>
    </location>
</feature>
<keyword evidence="1" id="KW-0812">Transmembrane</keyword>
<feature type="transmembrane region" description="Helical" evidence="1">
    <location>
        <begin position="59"/>
        <end position="78"/>
    </location>
</feature>
<feature type="transmembrane region" description="Helical" evidence="1">
    <location>
        <begin position="259"/>
        <end position="276"/>
    </location>
</feature>
<feature type="transmembrane region" description="Helical" evidence="1">
    <location>
        <begin position="188"/>
        <end position="206"/>
    </location>
</feature>
<keyword evidence="3" id="KW-1185">Reference proteome</keyword>
<organism evidence="2 3">
    <name type="scientific">Roseateles asaccharophilus</name>
    <dbReference type="NCBI Taxonomy" id="582607"/>
    <lineage>
        <taxon>Bacteria</taxon>
        <taxon>Pseudomonadati</taxon>
        <taxon>Pseudomonadota</taxon>
        <taxon>Betaproteobacteria</taxon>
        <taxon>Burkholderiales</taxon>
        <taxon>Sphaerotilaceae</taxon>
        <taxon>Roseateles</taxon>
    </lineage>
</organism>
<dbReference type="PROSITE" id="PS51257">
    <property type="entry name" value="PROKAR_LIPOPROTEIN"/>
    <property type="match status" value="1"/>
</dbReference>
<keyword evidence="1" id="KW-1133">Transmembrane helix</keyword>
<evidence type="ECO:0000313" key="3">
    <source>
        <dbReference type="Proteomes" id="UP000295357"/>
    </source>
</evidence>
<comment type="caution">
    <text evidence="2">The sequence shown here is derived from an EMBL/GenBank/DDBJ whole genome shotgun (WGS) entry which is preliminary data.</text>
</comment>
<sequence>MKLSRPQSFPQWLALVLALACALPGLALALHYPLSPVGMGLLCLLLAGLAFVAWRELPLLVPALLPVIGWAPWTGWISFEELDLLVLSVCSGAYAALALGGSRLRAPAWQRPLAWSALSRLLLGLFALSLLVAAWRGVQDAGGWRWGWWQSYQEPMNSLRALKAFVLVLLLLPLWRAAADAQPRRLRLLGLAMSLALLGVALSALWERYAFPGLLNFSSDYRTVALFWEAHMGGAPLDGVVALSLPFALVWLLRERRPLRFGLLLGLMLLGAYTVLASFSRGLYLAAPLGLGMGAWLLSRQFKDAAKGAAIPADGGGISSTRRPMRWLLLALLGFAIAAVLLFPVGGYRTLLALSGSAFLLLLLPPLWQRQTRAQRLLALMLALMPVLLLGMLAWMLIQHVSKLAYVLHGLVVIGGAALALRWRHGAQRNAQACLLAAAFLASLACVVLVAGQWGGAQVLDRALPPALLLALGWVLLQLGPGALADQLPSLSWRSKGLAATLCLLVAVTVGVGFGGAYAGDRFSTAQRDLQARLQHWSLGLSLLQTPGDWLLGRGAGRFAADFFYAMPAAERVGHYQALESQNGDPAFLRLSAGQHVLGWGELFRISQRIDAPPAGAPLRMALRLRTERDVNLHLEICDKLLLYNAECVTRNMPIKALSGQWQSLGVELGNAPSLGRELRPVVFSVAVDTRGARVDLAQLSLRAGEGPELLRNGDFGAGMARWFSSSDHHHMPWHMKSLPLHVLFEQGLLGLGLWSAMLLAVLWRCTLGSARQHELAPAVVGGLLAFVVVGLFDSLIDAPRLSFMFYAVLALGLGLRAPPPPPRAGS</sequence>
<feature type="transmembrane region" description="Helical" evidence="1">
    <location>
        <begin position="84"/>
        <end position="101"/>
    </location>
</feature>
<dbReference type="EMBL" id="SNXE01000001">
    <property type="protein sequence ID" value="TDP12579.1"/>
    <property type="molecule type" value="Genomic_DNA"/>
</dbReference>
<feature type="transmembrane region" description="Helical" evidence="1">
    <location>
        <begin position="776"/>
        <end position="793"/>
    </location>
</feature>
<feature type="transmembrane region" description="Helical" evidence="1">
    <location>
        <begin position="226"/>
        <end position="252"/>
    </location>
</feature>
<feature type="transmembrane region" description="Helical" evidence="1">
    <location>
        <begin position="467"/>
        <end position="485"/>
    </location>
</feature>
<feature type="transmembrane region" description="Helical" evidence="1">
    <location>
        <begin position="377"/>
        <end position="398"/>
    </location>
</feature>
<feature type="transmembrane region" description="Helical" evidence="1">
    <location>
        <begin position="433"/>
        <end position="455"/>
    </location>
</feature>
<reference evidence="2 3" key="1">
    <citation type="submission" date="2019-03" db="EMBL/GenBank/DDBJ databases">
        <title>Genomic Encyclopedia of Type Strains, Phase IV (KMG-IV): sequencing the most valuable type-strain genomes for metagenomic binning, comparative biology and taxonomic classification.</title>
        <authorList>
            <person name="Goeker M."/>
        </authorList>
    </citation>
    <scope>NUCLEOTIDE SEQUENCE [LARGE SCALE GENOMIC DNA]</scope>
    <source>
        <strain evidence="2 3">DSM 25082</strain>
    </source>
</reference>
<dbReference type="Proteomes" id="UP000295357">
    <property type="component" value="Unassembled WGS sequence"/>
</dbReference>
<feature type="transmembrane region" description="Helical" evidence="1">
    <location>
        <begin position="113"/>
        <end position="138"/>
    </location>
</feature>
<evidence type="ECO:0000256" key="1">
    <source>
        <dbReference type="SAM" id="Phobius"/>
    </source>
</evidence>
<feature type="transmembrane region" description="Helical" evidence="1">
    <location>
        <begin position="327"/>
        <end position="345"/>
    </location>
</feature>
<feature type="transmembrane region" description="Helical" evidence="1">
    <location>
        <begin position="37"/>
        <end position="54"/>
    </location>
</feature>
<dbReference type="OrthoDB" id="283584at2"/>
<gene>
    <name evidence="2" type="ORF">DFR39_10151</name>
</gene>
<feature type="transmembrane region" description="Helical" evidence="1">
    <location>
        <begin position="404"/>
        <end position="421"/>
    </location>
</feature>
<accession>A0A4R6NA15</accession>
<evidence type="ECO:0000313" key="2">
    <source>
        <dbReference type="EMBL" id="TDP12579.1"/>
    </source>
</evidence>
<feature type="transmembrane region" description="Helical" evidence="1">
    <location>
        <begin position="497"/>
        <end position="519"/>
    </location>
</feature>
<feature type="transmembrane region" description="Helical" evidence="1">
    <location>
        <begin position="282"/>
        <end position="299"/>
    </location>
</feature>
<name>A0A4R6NA15_9BURK</name>
<dbReference type="RefSeq" id="WP_133601533.1">
    <property type="nucleotide sequence ID" value="NZ_JAUFPJ010000005.1"/>
</dbReference>
<protein>
    <submittedName>
        <fullName evidence="2">Uncharacterized protein</fullName>
    </submittedName>
</protein>
<feature type="transmembrane region" description="Helical" evidence="1">
    <location>
        <begin position="351"/>
        <end position="368"/>
    </location>
</feature>